<dbReference type="Gene3D" id="3.30.420.10">
    <property type="entry name" value="Ribonuclease H-like superfamily/Ribonuclease H"/>
    <property type="match status" value="1"/>
</dbReference>
<dbReference type="GO" id="GO:0015074">
    <property type="term" value="P:DNA integration"/>
    <property type="evidence" value="ECO:0007669"/>
    <property type="project" value="InterPro"/>
</dbReference>
<dbReference type="EMBL" id="OIVN01005135">
    <property type="protein sequence ID" value="SPD21073.1"/>
    <property type="molecule type" value="Genomic_DNA"/>
</dbReference>
<name>A0A2N9IAH0_FAGSY</name>
<dbReference type="GO" id="GO:0003676">
    <property type="term" value="F:nucleic acid binding"/>
    <property type="evidence" value="ECO:0007669"/>
    <property type="project" value="InterPro"/>
</dbReference>
<dbReference type="SUPFAM" id="SSF56672">
    <property type="entry name" value="DNA/RNA polymerases"/>
    <property type="match status" value="1"/>
</dbReference>
<gene>
    <name evidence="2" type="ORF">FSB_LOCUS48955</name>
</gene>
<dbReference type="InterPro" id="IPR013103">
    <property type="entry name" value="RVT_2"/>
</dbReference>
<feature type="domain" description="Integrase catalytic" evidence="1">
    <location>
        <begin position="591"/>
        <end position="685"/>
    </location>
</feature>
<dbReference type="InterPro" id="IPR012337">
    <property type="entry name" value="RNaseH-like_sf"/>
</dbReference>
<dbReference type="InterPro" id="IPR057670">
    <property type="entry name" value="SH3_retrovirus"/>
</dbReference>
<sequence>MKDKASATLWDMSAPIARPPQLKKVTWTAMVNSLTSSNSNGTNLSSSVCGQVRELSRVSVKAEKGRVLKLISDAALSEDQAALSEDQAPCSAICYYYCIIEEQVNDIAVEKLYLSFISKLTMDSEYSSRQVNASATHFLDDPPPSSPYYLHASDNSSLILVNQPLTGDNYHSWFRSMAMGLSIKNKLGFVDGSIGPPQEGISSPLYSLWNRCNIVVITWILNYVSKEIHATMLYKQTASEIWAILRNRFSQSNGPQIFQVEQAIGSSNQSHVSVSDYYTKLQGLWEELLNYRPIPICTCIPSCSCGAMRQVFDNYQQACLMQFLMGLNETFTPVRGQILLMDPMPHIDKVFSLLRQEERQRSIGQISIPRVESTALLCKSDSARPYQPKQGKSPMVHQVSLNNFGTSAARTDEMSSFQISQIQSQCQQLLAALNTKPEPTPNTSYQAMANTTLSSPLPTHSISANSWVIDTGATDHMVHSLSCLSTITSMVNTSVELPNGELVSAFTPWRMIGLGKLQSGLYLLQTSFDPSSAAKLHQTSVSSFNKVASVSAPMIIQEVLGFTLCTPKVTLGLCSFLFFNMVETQFHVKIKSIRSDNGLEFEMIDFFNTKGIIHQTSCRDTPQQNSVVERKHQHLLNIARAIRFQSHLPYKFWGECILTAAYIINRLPSPLLQYKTPFELLMHKPPTYSHFKVFGCLAYASTLPSHRTKFDARAVPCVFMGYPFGTKGYKLFNLHTEQFFLSRDVVFHEHVFPFFSPHSFTQPPPSDSDLSTPKPSFPFCMDIEPPYNSHNPPTTIFTPDSMSPAQAHIPIPSCPHDSADIPPCPHDSADIPPCPHDSAVLPHLDISPTPEISPPPLQPTRKSTRSTTIPSYLQDYHCHLASTTTPPKPTVLYPIAETLSYSHLSPTHKAYTIAITAPVEPRFYHEAVTSSHWCAAMEKELEAFEANHTWDLTTLPAGKHPIGCKWVYKIKFKSDGSIERYKARLVAKGYNQLEGIDYAETFSPVAKLVTVRCFVALAVAKGWFLTQLDVNNAFLHGELEEEVFMSLPPGFKKSQGTSPNLVCKLTKSLYGLKQASRQWFSKFSSTILAHGFKQSKCDYSLFTKIDGSIFIGLLVYVDDILIASNDPASVTLLTTFLDTQFKLKDLGPAKYFLGLELARSQKGISLCQRKYALDILQDSGFLGSKPVKIPMEQHLKLSRDQGPLLPDPSEYRRLIGRLLYLTLTRLDIAYSISCLSQFMSAPRIPHLQAAHRVLQYLKGSPGQGLFFPSDTALNLKGFYDSNWAGCPDTRRSLTATCELTWLLSLLQDFCIPHPSALVLFCDNQAALHIAANPVFHERTKHIELDCHFLRDKIQAGLLKTLHVSTTHQLADIFTKPLGKHIQLLKCAAQVCCSNVLLKSLSAEYIKLLKSFSAEALQCVDKLENSLEFRSKQRKAEY</sequence>
<organism evidence="2">
    <name type="scientific">Fagus sylvatica</name>
    <name type="common">Beechnut</name>
    <dbReference type="NCBI Taxonomy" id="28930"/>
    <lineage>
        <taxon>Eukaryota</taxon>
        <taxon>Viridiplantae</taxon>
        <taxon>Streptophyta</taxon>
        <taxon>Embryophyta</taxon>
        <taxon>Tracheophyta</taxon>
        <taxon>Spermatophyta</taxon>
        <taxon>Magnoliopsida</taxon>
        <taxon>eudicotyledons</taxon>
        <taxon>Gunneridae</taxon>
        <taxon>Pentapetalae</taxon>
        <taxon>rosids</taxon>
        <taxon>fabids</taxon>
        <taxon>Fagales</taxon>
        <taxon>Fagaceae</taxon>
        <taxon>Fagus</taxon>
    </lineage>
</organism>
<accession>A0A2N9IAH0</accession>
<evidence type="ECO:0000259" key="1">
    <source>
        <dbReference type="PROSITE" id="PS50994"/>
    </source>
</evidence>
<evidence type="ECO:0000313" key="2">
    <source>
        <dbReference type="EMBL" id="SPD21073.1"/>
    </source>
</evidence>
<dbReference type="SUPFAM" id="SSF53098">
    <property type="entry name" value="Ribonuclease H-like"/>
    <property type="match status" value="1"/>
</dbReference>
<dbReference type="PROSITE" id="PS50994">
    <property type="entry name" value="INTEGRASE"/>
    <property type="match status" value="1"/>
</dbReference>
<dbReference type="Pfam" id="PF14244">
    <property type="entry name" value="Retrotran_gag_3"/>
    <property type="match status" value="1"/>
</dbReference>
<dbReference type="InterPro" id="IPR029472">
    <property type="entry name" value="Copia-like_N"/>
</dbReference>
<reference evidence="2" key="1">
    <citation type="submission" date="2018-02" db="EMBL/GenBank/DDBJ databases">
        <authorList>
            <person name="Cohen D.B."/>
            <person name="Kent A.D."/>
        </authorList>
    </citation>
    <scope>NUCLEOTIDE SEQUENCE</scope>
</reference>
<dbReference type="InterPro" id="IPR043502">
    <property type="entry name" value="DNA/RNA_pol_sf"/>
</dbReference>
<dbReference type="InterPro" id="IPR001584">
    <property type="entry name" value="Integrase_cat-core"/>
</dbReference>
<dbReference type="PANTHER" id="PTHR37610:SF97">
    <property type="entry name" value="RETROTRANSPOSON GAG DOMAIN-CONTAINING PROTEIN"/>
    <property type="match status" value="1"/>
</dbReference>
<dbReference type="Pfam" id="PF25597">
    <property type="entry name" value="SH3_retrovirus"/>
    <property type="match status" value="1"/>
</dbReference>
<proteinExistence type="predicted"/>
<dbReference type="InterPro" id="IPR036397">
    <property type="entry name" value="RNaseH_sf"/>
</dbReference>
<protein>
    <recommendedName>
        <fullName evidence="1">Integrase catalytic domain-containing protein</fullName>
    </recommendedName>
</protein>
<dbReference type="CDD" id="cd09272">
    <property type="entry name" value="RNase_HI_RT_Ty1"/>
    <property type="match status" value="1"/>
</dbReference>
<dbReference type="Pfam" id="PF07727">
    <property type="entry name" value="RVT_2"/>
    <property type="match status" value="1"/>
</dbReference>
<dbReference type="PANTHER" id="PTHR37610">
    <property type="entry name" value="CCHC-TYPE DOMAIN-CONTAINING PROTEIN"/>
    <property type="match status" value="1"/>
</dbReference>